<gene>
    <name evidence="1" type="ORF">VN97_g3645</name>
</gene>
<accession>A0AAI9XA88</accession>
<dbReference type="AlphaFoldDB" id="A0AAI9XA88"/>
<dbReference type="EMBL" id="LACB01000079">
    <property type="protein sequence ID" value="KAJ9489630.1"/>
    <property type="molecule type" value="Genomic_DNA"/>
</dbReference>
<name>A0AAI9XA88_PENTH</name>
<proteinExistence type="predicted"/>
<dbReference type="Proteomes" id="UP001227192">
    <property type="component" value="Unassembled WGS sequence"/>
</dbReference>
<protein>
    <recommendedName>
        <fullName evidence="3">F-box domain-containing protein</fullName>
    </recommendedName>
</protein>
<evidence type="ECO:0000313" key="2">
    <source>
        <dbReference type="Proteomes" id="UP001227192"/>
    </source>
</evidence>
<comment type="caution">
    <text evidence="1">The sequence shown here is derived from an EMBL/GenBank/DDBJ whole genome shotgun (WGS) entry which is preliminary data.</text>
</comment>
<reference evidence="1" key="2">
    <citation type="journal article" date="2016" name="Fungal Biol.">
        <title>Ochratoxin A production by Penicillium thymicola.</title>
        <authorList>
            <person name="Nguyen H.D.T."/>
            <person name="McMullin D.R."/>
            <person name="Ponomareva E."/>
            <person name="Riley R."/>
            <person name="Pomraning K.R."/>
            <person name="Baker S.E."/>
            <person name="Seifert K.A."/>
        </authorList>
    </citation>
    <scope>NUCLEOTIDE SEQUENCE</scope>
    <source>
        <strain evidence="1">DAOM 180753</strain>
    </source>
</reference>
<organism evidence="1 2">
    <name type="scientific">Penicillium thymicola</name>
    <dbReference type="NCBI Taxonomy" id="293382"/>
    <lineage>
        <taxon>Eukaryota</taxon>
        <taxon>Fungi</taxon>
        <taxon>Dikarya</taxon>
        <taxon>Ascomycota</taxon>
        <taxon>Pezizomycotina</taxon>
        <taxon>Eurotiomycetes</taxon>
        <taxon>Eurotiomycetidae</taxon>
        <taxon>Eurotiales</taxon>
        <taxon>Aspergillaceae</taxon>
        <taxon>Penicillium</taxon>
    </lineage>
</organism>
<evidence type="ECO:0000313" key="1">
    <source>
        <dbReference type="EMBL" id="KAJ9489630.1"/>
    </source>
</evidence>
<sequence>MKLSCSCQGNTPISRKLSSSPLSLAIDFVLLCALASISMELSPMDPFMTLPSEIIQQILSYIPDFVGIESLLSTSPWVKTIFQSQPRRVMLDLIRSNPITTVPEIQQLLYNIATINSPSTYCNSIDSYLKLCPNAQTDSMAEGTPFGLRDQMTTQEIIHIIPLAANIQRLACMCLYTMQQNFISAVEKSLGPTAAQRAAEPIVWIEEYRVYWVLWHFQHYRTLRNTAKYRWNWSKESCKDLGDTYMTWNNIFTGLREQIWTIASVLGDLGLHPLYGYSHNKGAEKINLEEEEGHEEEPSIAAWEFPAETPIPIPFFSSLEPPPRLHSNQGDFPIWSPVPLPDDDSQTEKFWGRTSRSRLEMSNCAPMIHSYTSIIKSRPAFQQAWRDIRQVEPFRRIGVMVWTRWRMYSVGLYSSCPRGMEISTPDGDYVRETDFRLSMYDTISRWLALVGKPPPDVGENYDNSPSTLAKIINPR</sequence>
<evidence type="ECO:0008006" key="3">
    <source>
        <dbReference type="Google" id="ProtNLM"/>
    </source>
</evidence>
<reference evidence="1" key="1">
    <citation type="submission" date="2015-06" db="EMBL/GenBank/DDBJ databases">
        <authorList>
            <person name="Nguyen H."/>
        </authorList>
    </citation>
    <scope>NUCLEOTIDE SEQUENCE</scope>
    <source>
        <strain evidence="1">DAOM 180753</strain>
    </source>
</reference>
<keyword evidence="2" id="KW-1185">Reference proteome</keyword>